<feature type="transmembrane region" description="Helical" evidence="7">
    <location>
        <begin position="503"/>
        <end position="525"/>
    </location>
</feature>
<evidence type="ECO:0000256" key="4">
    <source>
        <dbReference type="ARBA" id="ARBA00023319"/>
    </source>
</evidence>
<comment type="similarity">
    <text evidence="5">Belongs to the immunoglobulin superfamily. CEA family.</text>
</comment>
<accession>A0A6J2W9E4</accession>
<keyword evidence="1 8" id="KW-0732">Signal</keyword>
<evidence type="ECO:0000313" key="10">
    <source>
        <dbReference type="Proteomes" id="UP000504632"/>
    </source>
</evidence>
<feature type="region of interest" description="Disordered" evidence="6">
    <location>
        <begin position="533"/>
        <end position="554"/>
    </location>
</feature>
<dbReference type="InterPro" id="IPR013783">
    <property type="entry name" value="Ig-like_fold"/>
</dbReference>
<keyword evidence="4" id="KW-0393">Immunoglobulin domain</keyword>
<evidence type="ECO:0000313" key="11">
    <source>
        <dbReference type="RefSeq" id="XP_030640939.1"/>
    </source>
</evidence>
<dbReference type="Pfam" id="PF07686">
    <property type="entry name" value="V-set"/>
    <property type="match status" value="1"/>
</dbReference>
<evidence type="ECO:0000256" key="8">
    <source>
        <dbReference type="SAM" id="SignalP"/>
    </source>
</evidence>
<dbReference type="InterPro" id="IPR013106">
    <property type="entry name" value="Ig_V-set"/>
</dbReference>
<dbReference type="Pfam" id="PF13927">
    <property type="entry name" value="Ig_3"/>
    <property type="match status" value="3"/>
</dbReference>
<name>A0A6J2W9E4_CHACN</name>
<feature type="domain" description="Ig-like" evidence="9">
    <location>
        <begin position="227"/>
        <end position="300"/>
    </location>
</feature>
<evidence type="ECO:0000256" key="1">
    <source>
        <dbReference type="ARBA" id="ARBA00022729"/>
    </source>
</evidence>
<dbReference type="InParanoid" id="A0A6J2W9E4"/>
<dbReference type="Gene3D" id="2.60.40.10">
    <property type="entry name" value="Immunoglobulins"/>
    <property type="match status" value="5"/>
</dbReference>
<keyword evidence="7" id="KW-0472">Membrane</keyword>
<evidence type="ECO:0000256" key="6">
    <source>
        <dbReference type="SAM" id="MobiDB-lite"/>
    </source>
</evidence>
<gene>
    <name evidence="11" type="primary">LOC115821292</name>
</gene>
<dbReference type="InterPro" id="IPR013098">
    <property type="entry name" value="Ig_I-set"/>
</dbReference>
<keyword evidence="2" id="KW-1015">Disulfide bond</keyword>
<keyword evidence="3" id="KW-0325">Glycoprotein</keyword>
<evidence type="ECO:0000259" key="9">
    <source>
        <dbReference type="PROSITE" id="PS50835"/>
    </source>
</evidence>
<evidence type="ECO:0000256" key="5">
    <source>
        <dbReference type="ARBA" id="ARBA00038222"/>
    </source>
</evidence>
<dbReference type="InterPro" id="IPR036179">
    <property type="entry name" value="Ig-like_dom_sf"/>
</dbReference>
<dbReference type="RefSeq" id="XP_030640939.1">
    <property type="nucleotide sequence ID" value="XM_030785079.1"/>
</dbReference>
<dbReference type="PANTHER" id="PTHR44337">
    <property type="entry name" value="CARCINOEMBRYONIC ANTIGEN-RELATED CELL ADHESION MOLECULE 8"/>
    <property type="match status" value="1"/>
</dbReference>
<dbReference type="AlphaFoldDB" id="A0A6J2W9E4"/>
<organism evidence="10 11">
    <name type="scientific">Chanos chanos</name>
    <name type="common">Milkfish</name>
    <name type="synonym">Mugil chanos</name>
    <dbReference type="NCBI Taxonomy" id="29144"/>
    <lineage>
        <taxon>Eukaryota</taxon>
        <taxon>Metazoa</taxon>
        <taxon>Chordata</taxon>
        <taxon>Craniata</taxon>
        <taxon>Vertebrata</taxon>
        <taxon>Euteleostomi</taxon>
        <taxon>Actinopterygii</taxon>
        <taxon>Neopterygii</taxon>
        <taxon>Teleostei</taxon>
        <taxon>Ostariophysi</taxon>
        <taxon>Gonorynchiformes</taxon>
        <taxon>Chanidae</taxon>
        <taxon>Chanos</taxon>
    </lineage>
</organism>
<keyword evidence="10" id="KW-1185">Reference proteome</keyword>
<dbReference type="OrthoDB" id="6353782at2759"/>
<dbReference type="FunFam" id="2.60.40.10:FF:000244">
    <property type="entry name" value="carcinoembryonic antigen-related cell adhesion molecule 16"/>
    <property type="match status" value="1"/>
</dbReference>
<protein>
    <submittedName>
        <fullName evidence="11">Carcinoembryonic antigen-related cell adhesion molecule 5-like</fullName>
    </submittedName>
</protein>
<dbReference type="SMART" id="SM00408">
    <property type="entry name" value="IGc2"/>
    <property type="match status" value="4"/>
</dbReference>
<feature type="domain" description="Ig-like" evidence="9">
    <location>
        <begin position="405"/>
        <end position="485"/>
    </location>
</feature>
<dbReference type="SMART" id="SM00409">
    <property type="entry name" value="IG"/>
    <property type="match status" value="5"/>
</dbReference>
<feature type="signal peptide" evidence="8">
    <location>
        <begin position="1"/>
        <end position="22"/>
    </location>
</feature>
<sequence length="627" mass="66518">MDLGGSALTIVSLLSFVGLCQGQDGLFPPGPVYGAVGENVLFTSTITPTSTPLLTVTWSFNGLTNIIIRYDSSGNSTGPAYRDRVSVNIYTGALELRDLTLYDSGTYQLAITTAEGMARRDQTALNVFERVSSVTVSVNDTDLVEFNSSVTLTCSASGSSLSFHWLIDNSEVTAVGRVQLSDGNRTLTISSVNRSDRGPYTCEVFNPVSKQTSQSITLSIDYGPDKPAVTVTPQNPVYSSGSNLTLTCSAQSRPNAQFQWALNGALLGREGSELKLDNIQTSQSGSYTCWAHNNRTLRYSTSGPTIITVLERISGVSLTGPAQPLIEDQSSANLTCEGTGSNITTEWMKDGQSLSPSNSIIFSADLRSVSISPVRRSDSGEYQCRLSNPISSDAATYTMTVNYGPENVAISGQNMVEVGSKVTLTCSAESTPPASFIWMLNGTETGETTASYSIENFNSTHSGNYTCTAWNSVTSLNTTVHHHLTVKDEGSLSGGGGGLSGGAIAGIIIGVIVGIGGVAGLVFYFRKSKNRSSAASGKDKQGNNTSHQQDNGDTDVNYADVRVFRKANGEQVQLGNVGGDNTVYSDVRGNAAANQRPPQVNCETQYSQIARPGVQTSPDTYAQVKKK</sequence>
<proteinExistence type="inferred from homology"/>
<dbReference type="GeneID" id="115821292"/>
<dbReference type="CDD" id="cd00096">
    <property type="entry name" value="Ig"/>
    <property type="match status" value="1"/>
</dbReference>
<reference evidence="11" key="1">
    <citation type="submission" date="2025-08" db="UniProtKB">
        <authorList>
            <consortium name="RefSeq"/>
        </authorList>
    </citation>
    <scope>IDENTIFICATION</scope>
</reference>
<evidence type="ECO:0000256" key="3">
    <source>
        <dbReference type="ARBA" id="ARBA00023180"/>
    </source>
</evidence>
<evidence type="ECO:0000256" key="2">
    <source>
        <dbReference type="ARBA" id="ARBA00023157"/>
    </source>
</evidence>
<keyword evidence="7" id="KW-1133">Transmembrane helix</keyword>
<feature type="compositionally biased region" description="Polar residues" evidence="6">
    <location>
        <begin position="542"/>
        <end position="551"/>
    </location>
</feature>
<dbReference type="InterPro" id="IPR052598">
    <property type="entry name" value="IgSF_CEA-related"/>
</dbReference>
<feature type="domain" description="Ig-like" evidence="9">
    <location>
        <begin position="132"/>
        <end position="219"/>
    </location>
</feature>
<dbReference type="Pfam" id="PF07679">
    <property type="entry name" value="I-set"/>
    <property type="match status" value="1"/>
</dbReference>
<dbReference type="PROSITE" id="PS50835">
    <property type="entry name" value="IG_LIKE"/>
    <property type="match status" value="4"/>
</dbReference>
<feature type="domain" description="Ig-like" evidence="9">
    <location>
        <begin position="304"/>
        <end position="402"/>
    </location>
</feature>
<dbReference type="InterPro" id="IPR003598">
    <property type="entry name" value="Ig_sub2"/>
</dbReference>
<dbReference type="InterPro" id="IPR003599">
    <property type="entry name" value="Ig_sub"/>
</dbReference>
<dbReference type="InterPro" id="IPR007110">
    <property type="entry name" value="Ig-like_dom"/>
</dbReference>
<feature type="chain" id="PRO_5026739693" evidence="8">
    <location>
        <begin position="23"/>
        <end position="627"/>
    </location>
</feature>
<dbReference type="SUPFAM" id="SSF48726">
    <property type="entry name" value="Immunoglobulin"/>
    <property type="match status" value="5"/>
</dbReference>
<evidence type="ECO:0000256" key="7">
    <source>
        <dbReference type="SAM" id="Phobius"/>
    </source>
</evidence>
<dbReference type="Proteomes" id="UP000504632">
    <property type="component" value="Chromosome 9"/>
</dbReference>
<dbReference type="PANTHER" id="PTHR44337:SF16">
    <property type="entry name" value="CARCINOEMBRYONIC ANTIGEN-RELATED CELL ADHESION MOLECULE 20-LIKE-RELATED"/>
    <property type="match status" value="1"/>
</dbReference>
<keyword evidence="7" id="KW-0812">Transmembrane</keyword>